<feature type="domain" description="Guanylate kinase-like" evidence="5">
    <location>
        <begin position="121"/>
        <end position="414"/>
    </location>
</feature>
<dbReference type="InterPro" id="IPR020590">
    <property type="entry name" value="Guanylate_kinase_CS"/>
</dbReference>
<dbReference type="PANTHER" id="PTHR23117:SF13">
    <property type="entry name" value="GUANYLATE KINASE"/>
    <property type="match status" value="1"/>
</dbReference>
<dbReference type="EMBL" id="JALLBG020000226">
    <property type="protein sequence ID" value="KAL3758728.1"/>
    <property type="molecule type" value="Genomic_DNA"/>
</dbReference>
<comment type="caution">
    <text evidence="6">The sequence shown here is derived from an EMBL/GenBank/DDBJ whole genome shotgun (WGS) entry which is preliminary data.</text>
</comment>
<dbReference type="GO" id="GO:0016301">
    <property type="term" value="F:kinase activity"/>
    <property type="evidence" value="ECO:0007669"/>
    <property type="project" value="UniProtKB-KW"/>
</dbReference>
<evidence type="ECO:0000313" key="6">
    <source>
        <dbReference type="EMBL" id="KAL3758728.1"/>
    </source>
</evidence>
<keyword evidence="2" id="KW-0808">Transferase</keyword>
<evidence type="ECO:0000256" key="1">
    <source>
        <dbReference type="ARBA" id="ARBA00005790"/>
    </source>
</evidence>
<keyword evidence="4" id="KW-0472">Membrane</keyword>
<evidence type="ECO:0000313" key="7">
    <source>
        <dbReference type="Proteomes" id="UP001530293"/>
    </source>
</evidence>
<keyword evidence="7" id="KW-1185">Reference proteome</keyword>
<reference evidence="6 7" key="1">
    <citation type="submission" date="2024-10" db="EMBL/GenBank/DDBJ databases">
        <title>Updated reference genomes for cyclostephanoid diatoms.</title>
        <authorList>
            <person name="Roberts W.R."/>
            <person name="Alverson A.J."/>
        </authorList>
    </citation>
    <scope>NUCLEOTIDE SEQUENCE [LARGE SCALE GENOMIC DNA]</scope>
    <source>
        <strain evidence="6 7">AJA232-27</strain>
    </source>
</reference>
<dbReference type="Pfam" id="PF00625">
    <property type="entry name" value="Guanylate_kin"/>
    <property type="match status" value="2"/>
</dbReference>
<evidence type="ECO:0000259" key="5">
    <source>
        <dbReference type="PROSITE" id="PS50052"/>
    </source>
</evidence>
<keyword evidence="4" id="KW-1133">Transmembrane helix</keyword>
<protein>
    <recommendedName>
        <fullName evidence="5">Guanylate kinase-like domain-containing protein</fullName>
    </recommendedName>
</protein>
<keyword evidence="4" id="KW-0812">Transmembrane</keyword>
<dbReference type="AlphaFoldDB" id="A0ABD3M4S0"/>
<dbReference type="PANTHER" id="PTHR23117">
    <property type="entry name" value="GUANYLATE KINASE-RELATED"/>
    <property type="match status" value="1"/>
</dbReference>
<dbReference type="CDD" id="cd00071">
    <property type="entry name" value="GMPK"/>
    <property type="match status" value="1"/>
</dbReference>
<dbReference type="SUPFAM" id="SSF52540">
    <property type="entry name" value="P-loop containing nucleoside triphosphate hydrolases"/>
    <property type="match status" value="1"/>
</dbReference>
<dbReference type="InterPro" id="IPR008145">
    <property type="entry name" value="GK/Ca_channel_bsu"/>
</dbReference>
<organism evidence="6 7">
    <name type="scientific">Discostella pseudostelligera</name>
    <dbReference type="NCBI Taxonomy" id="259834"/>
    <lineage>
        <taxon>Eukaryota</taxon>
        <taxon>Sar</taxon>
        <taxon>Stramenopiles</taxon>
        <taxon>Ochrophyta</taxon>
        <taxon>Bacillariophyta</taxon>
        <taxon>Coscinodiscophyceae</taxon>
        <taxon>Thalassiosirophycidae</taxon>
        <taxon>Stephanodiscales</taxon>
        <taxon>Stephanodiscaceae</taxon>
        <taxon>Discostella</taxon>
    </lineage>
</organism>
<keyword evidence="3" id="KW-0418">Kinase</keyword>
<dbReference type="InterPro" id="IPR008144">
    <property type="entry name" value="Guanylate_kin-like_dom"/>
</dbReference>
<evidence type="ECO:0000256" key="2">
    <source>
        <dbReference type="ARBA" id="ARBA00022679"/>
    </source>
</evidence>
<dbReference type="Gene3D" id="3.40.50.300">
    <property type="entry name" value="P-loop containing nucleotide triphosphate hydrolases"/>
    <property type="match status" value="2"/>
</dbReference>
<name>A0ABD3M4S0_9STRA</name>
<evidence type="ECO:0000256" key="4">
    <source>
        <dbReference type="SAM" id="Phobius"/>
    </source>
</evidence>
<evidence type="ECO:0000256" key="3">
    <source>
        <dbReference type="ARBA" id="ARBA00022777"/>
    </source>
</evidence>
<accession>A0ABD3M4S0</accession>
<dbReference type="SMART" id="SM00072">
    <property type="entry name" value="GuKc"/>
    <property type="match status" value="1"/>
</dbReference>
<dbReference type="Proteomes" id="UP001530293">
    <property type="component" value="Unassembled WGS sequence"/>
</dbReference>
<feature type="transmembrane region" description="Helical" evidence="4">
    <location>
        <begin position="12"/>
        <end position="31"/>
    </location>
</feature>
<dbReference type="InterPro" id="IPR027417">
    <property type="entry name" value="P-loop_NTPase"/>
</dbReference>
<comment type="similarity">
    <text evidence="1">Belongs to the guanylate kinase family.</text>
</comment>
<dbReference type="PROSITE" id="PS50052">
    <property type="entry name" value="GUANYLATE_KINASE_2"/>
    <property type="match status" value="1"/>
</dbReference>
<proteinExistence type="inferred from homology"/>
<gene>
    <name evidence="6" type="ORF">ACHAWU_001455</name>
</gene>
<sequence>MSTRRHRNSNYCTRSIIFLVLVAVTIVAAIFCGSCIVLQSADAFSFVTTTNYYSNKQIGCNNMMFTKRILQQRLSSRSGAMNSSVIKKYSIIQRNMILTPSTDAPLSTSASTTTSHHRQTLQPLVVCGPSGVGKGTIISRFMEMVNGKTNRDDSSSSSRSSANELHHHLPEFKFSVSHTTRFPRDGEIHGVHYHFVTKEFMLSKINNTTRSSSNDGNDQDGTNSNNNFFVEYAQVHGNLYGTSFQSIYDASSSSSVSKTKHDDGDQRRKRECLLDIDVKGVRSIKEFQLQQRREIKDMTTPPIRLGKERSTQQYIVGSPLPSVTGNKDSIDISQSSTQQLPLLDPKYIFITPPSIETLRERLSNRNTETPQSLELRLRNAQEEMEYGLTIGNFDAVIVNDDLDRACDEFVKVVAGLYTNK</sequence>
<dbReference type="PROSITE" id="PS00856">
    <property type="entry name" value="GUANYLATE_KINASE_1"/>
    <property type="match status" value="1"/>
</dbReference>